<dbReference type="Pfam" id="PF10391">
    <property type="entry name" value="DNA_pol_lambd_f"/>
    <property type="match status" value="1"/>
</dbReference>
<dbReference type="SUPFAM" id="SSF56091">
    <property type="entry name" value="DNA ligase/mRNA capping enzyme, catalytic domain"/>
    <property type="match status" value="1"/>
</dbReference>
<dbReference type="SMART" id="SM00483">
    <property type="entry name" value="POLXc"/>
    <property type="match status" value="1"/>
</dbReference>
<reference evidence="31" key="1">
    <citation type="journal article" date="2020" name="Nature">
        <title>Giant virus diversity and host interactions through global metagenomics.</title>
        <authorList>
            <person name="Schulz F."/>
            <person name="Roux S."/>
            <person name="Paez-Espino D."/>
            <person name="Jungbluth S."/>
            <person name="Walsh D.A."/>
            <person name="Denef V.J."/>
            <person name="McMahon K.D."/>
            <person name="Konstantinidis K.T."/>
            <person name="Eloe-Fadrosh E.A."/>
            <person name="Kyrpides N.C."/>
            <person name="Woyke T."/>
        </authorList>
    </citation>
    <scope>NUCLEOTIDE SEQUENCE</scope>
    <source>
        <strain evidence="31">GVMAG-M-3300023174-24</strain>
    </source>
</reference>
<evidence type="ECO:0000256" key="20">
    <source>
        <dbReference type="ARBA" id="ARBA00023204"/>
    </source>
</evidence>
<comment type="cofactor">
    <cofactor evidence="2">
        <name>Mg(2+)</name>
        <dbReference type="ChEBI" id="CHEBI:18420"/>
    </cofactor>
</comment>
<evidence type="ECO:0000256" key="14">
    <source>
        <dbReference type="ARBA" id="ARBA00022705"/>
    </source>
</evidence>
<evidence type="ECO:0000256" key="28">
    <source>
        <dbReference type="ARBA" id="ARBA00049244"/>
    </source>
</evidence>
<evidence type="ECO:0000256" key="26">
    <source>
        <dbReference type="ARBA" id="ARBA00044678"/>
    </source>
</evidence>
<dbReference type="GO" id="GO:0003911">
    <property type="term" value="F:DNA ligase (NAD+) activity"/>
    <property type="evidence" value="ECO:0007669"/>
    <property type="project" value="UniProtKB-EC"/>
</dbReference>
<dbReference type="GO" id="GO:0140078">
    <property type="term" value="F:class I DNA-(apurinic or apyrimidinic site) endonuclease activity"/>
    <property type="evidence" value="ECO:0007669"/>
    <property type="project" value="UniProtKB-EC"/>
</dbReference>
<evidence type="ECO:0000256" key="1">
    <source>
        <dbReference type="ARBA" id="ARBA00001936"/>
    </source>
</evidence>
<dbReference type="InterPro" id="IPR029398">
    <property type="entry name" value="PolB_thumb"/>
</dbReference>
<dbReference type="InterPro" id="IPR002054">
    <property type="entry name" value="DNA-dir_DNA_pol_X"/>
</dbReference>
<evidence type="ECO:0000313" key="31">
    <source>
        <dbReference type="EMBL" id="QHT17372.1"/>
    </source>
</evidence>
<dbReference type="Pfam" id="PF14716">
    <property type="entry name" value="HHH_8"/>
    <property type="match status" value="1"/>
</dbReference>
<evidence type="ECO:0000256" key="11">
    <source>
        <dbReference type="ARBA" id="ARBA00022634"/>
    </source>
</evidence>
<dbReference type="InterPro" id="IPR037160">
    <property type="entry name" value="DNA_Pol_thumb_sf"/>
</dbReference>
<evidence type="ECO:0000256" key="4">
    <source>
        <dbReference type="ARBA" id="ARBA00012417"/>
    </source>
</evidence>
<dbReference type="InterPro" id="IPR001357">
    <property type="entry name" value="BRCT_dom"/>
</dbReference>
<dbReference type="SUPFAM" id="SSF81301">
    <property type="entry name" value="Nucleotidyltransferase"/>
    <property type="match status" value="1"/>
</dbReference>
<dbReference type="InterPro" id="IPR002008">
    <property type="entry name" value="DNA_pol_X_beta-like"/>
</dbReference>
<dbReference type="Gene3D" id="3.30.470.30">
    <property type="entry name" value="DNA ligase/mRNA capping enzyme"/>
    <property type="match status" value="1"/>
</dbReference>
<dbReference type="EC" id="2.7.7.7" evidence="4"/>
<keyword evidence="12" id="KW-0808">Transferase</keyword>
<dbReference type="InterPro" id="IPR004150">
    <property type="entry name" value="NAD_DNA_ligase_OB"/>
</dbReference>
<evidence type="ECO:0000259" key="30">
    <source>
        <dbReference type="PROSITE" id="PS50172"/>
    </source>
</evidence>
<evidence type="ECO:0000256" key="24">
    <source>
        <dbReference type="ARBA" id="ARBA00035726"/>
    </source>
</evidence>
<keyword evidence="19" id="KW-0915">Sodium</keyword>
<feature type="compositionally biased region" description="Low complexity" evidence="29">
    <location>
        <begin position="33"/>
        <end position="51"/>
    </location>
</feature>
<evidence type="ECO:0000256" key="5">
    <source>
        <dbReference type="ARBA" id="ARBA00012720"/>
    </source>
</evidence>
<evidence type="ECO:0000256" key="8">
    <source>
        <dbReference type="ARBA" id="ARBA00020020"/>
    </source>
</evidence>
<dbReference type="SUPFAM" id="SSF47802">
    <property type="entry name" value="DNA polymerase beta, N-terminal domain-like"/>
    <property type="match status" value="1"/>
</dbReference>
<keyword evidence="15" id="KW-0227">DNA damage</keyword>
<evidence type="ECO:0000256" key="19">
    <source>
        <dbReference type="ARBA" id="ARBA00023053"/>
    </source>
</evidence>
<dbReference type="SUPFAM" id="SSF47794">
    <property type="entry name" value="Rad51 N-terminal domain-like"/>
    <property type="match status" value="1"/>
</dbReference>
<dbReference type="GO" id="GO:0003677">
    <property type="term" value="F:DNA binding"/>
    <property type="evidence" value="ECO:0007669"/>
    <property type="project" value="InterPro"/>
</dbReference>
<evidence type="ECO:0000256" key="6">
    <source>
        <dbReference type="ARBA" id="ARBA00012722"/>
    </source>
</evidence>
<dbReference type="Gene3D" id="3.40.50.10190">
    <property type="entry name" value="BRCT domain"/>
    <property type="match status" value="1"/>
</dbReference>
<dbReference type="EMBL" id="MN739634">
    <property type="protein sequence ID" value="QHT17372.1"/>
    <property type="molecule type" value="Genomic_DNA"/>
</dbReference>
<dbReference type="InterPro" id="IPR028207">
    <property type="entry name" value="DNA_pol_B_palm_palm"/>
</dbReference>
<dbReference type="SUPFAM" id="SSF50249">
    <property type="entry name" value="Nucleic acid-binding proteins"/>
    <property type="match status" value="1"/>
</dbReference>
<dbReference type="Pfam" id="PF03120">
    <property type="entry name" value="OB_DNA_ligase"/>
    <property type="match status" value="1"/>
</dbReference>
<evidence type="ECO:0000256" key="17">
    <source>
        <dbReference type="ARBA" id="ARBA00022932"/>
    </source>
</evidence>
<dbReference type="CDD" id="cd00141">
    <property type="entry name" value="NT_POLXc"/>
    <property type="match status" value="1"/>
</dbReference>
<evidence type="ECO:0000256" key="12">
    <source>
        <dbReference type="ARBA" id="ARBA00022679"/>
    </source>
</evidence>
<evidence type="ECO:0000256" key="25">
    <source>
        <dbReference type="ARBA" id="ARBA00044632"/>
    </source>
</evidence>
<sequence length="1256" mass="141726">MNKTIKNKKMKTISDSSTRSISQQQQHKTKPLSISTVSHSISSSSNSSIKSANTRIKNFNLKKKLKNLFKKSTKKQAKKEVKAEAKKEVKTEAKKEVKAEAKKEVKAETTAKKITQKKVKLEIEGTKTRKTRKIRKKPIIVVEEEEVVPKSNIKLSQEEPVSIPLSLEKINMKLTDQMPNGEKIVGVGVDVGVALPHRYNEEFIDILEQLYNIMMSQGEVHRARAYKKAEETVVNYLDDITNVEQLKGKPGIGATIMEKFKEYVETGTLKVIEREKNNPVNIFTQIYGVGPKKAKELVEKGVTTIQQLKENQIELLNDKQIIGLKYYEDIQKRIPRSEIDKYAVYFGKAFDYAIGSVGVGSADGAKFEIVGSYRRGAQSSGDIDVIITSKNSSVFDKFIDKLLEEKVVVEILSRGPTKSLVITQLPGMEFRRVDFLYSTEKEYPFAVLYFTGSKYFNTAMRHVAVQKGYTMNEHGMYKFQDKKKGGLVDHDFKDEKDIFDFLGLQYKTPVERIDGRSVVGFDVGIGSVSDILMHNSNKKIGVGVGVGVDNMNDISVFEMKKQEPKKITIEGHVALAEKKLVPKKKTQTRKSKMLVNEVVVGNTVELDKDFVIDVVERFKKNGISVVESLSEKQLQDVLDYTNNAYRNMEPIMTDNEYDIIHDYMEMKYPNNPILKDIGAPVSVEKNKAVLPYSMGSMDKRKPDTNELESWKQKYKGPYVLSCKLDGVSGLYVTEGEKPKLYTRGDGKIGQDVSHFIPYLRLPKEKGLAIRGEFIIPKNIFDMKYKGKFANARNLVSGIINRISVDEKIKDVHFVAYEFIKPEYKPYEQMERLTKMNTDVVLFTREKDVTNEMLSNYLIEWRNTYDYEIDGVIVTDDKIYPRKTGNPEHSFAFKMVLSDQIAESRVIDVIWTPSKDGYLKPRVRIEPIKLGGVEINYATGFNGAFIEQNKIGIGAVIEIIRSGDVIPHIKSVTQPAEKAKMPEESYKWNDTHIDIILENVENDPTVREKNITGFFKGIGVDGLKSGNVERIISAGYDSVSKIIKMSVDDFLKVEGFKGKLANKIHDSIQTKLKEATLITLMASSNIFGRGISEKKIEPIMEMYPNILNEVGSETSNDELNKKIEMVKKVKGIAEKTAELFVSKIGMFVGFLKECGLEYKLESDGNGMGEGEGNGKVDVDINHPLYGKTVVFTGFRDDNLEKMIKKLGGKIGSSVSKNTFVVVTKDKDDKTGKVLQAEKVGVSVMEPNEFKTTFNLSE</sequence>
<comment type="cofactor">
    <cofactor evidence="1">
        <name>Mn(2+)</name>
        <dbReference type="ChEBI" id="CHEBI:29035"/>
    </cofactor>
</comment>
<dbReference type="InterPro" id="IPR010995">
    <property type="entry name" value="DNA_repair_Rad51/TF_NusA_a-hlx"/>
</dbReference>
<dbReference type="GO" id="GO:0006303">
    <property type="term" value="P:double-strand break repair via nonhomologous end joining"/>
    <property type="evidence" value="ECO:0007669"/>
    <property type="project" value="TreeGrafter"/>
</dbReference>
<dbReference type="PRINTS" id="PR00869">
    <property type="entry name" value="DNAPOLX"/>
</dbReference>
<evidence type="ECO:0000256" key="9">
    <source>
        <dbReference type="ARBA" id="ARBA00022481"/>
    </source>
</evidence>
<dbReference type="GO" id="GO:0000166">
    <property type="term" value="F:nucleotide binding"/>
    <property type="evidence" value="ECO:0007669"/>
    <property type="project" value="InterPro"/>
</dbReference>
<dbReference type="Gene3D" id="1.10.150.110">
    <property type="entry name" value="DNA polymerase beta, N-terminal domain-like"/>
    <property type="match status" value="1"/>
</dbReference>
<evidence type="ECO:0000256" key="10">
    <source>
        <dbReference type="ARBA" id="ARBA00022598"/>
    </source>
</evidence>
<dbReference type="PANTHER" id="PTHR11276">
    <property type="entry name" value="DNA POLYMERASE TYPE-X FAMILY MEMBER"/>
    <property type="match status" value="1"/>
</dbReference>
<dbReference type="Pfam" id="PF14520">
    <property type="entry name" value="HHH_5"/>
    <property type="match status" value="1"/>
</dbReference>
<proteinExistence type="predicted"/>
<comment type="catalytic activity">
    <reaction evidence="28">
        <text>DNA(n) + a 2'-deoxyribonucleoside 5'-triphosphate = DNA(n+1) + diphosphate</text>
        <dbReference type="Rhea" id="RHEA:22508"/>
        <dbReference type="Rhea" id="RHEA-COMP:17339"/>
        <dbReference type="Rhea" id="RHEA-COMP:17340"/>
        <dbReference type="ChEBI" id="CHEBI:33019"/>
        <dbReference type="ChEBI" id="CHEBI:61560"/>
        <dbReference type="ChEBI" id="CHEBI:173112"/>
        <dbReference type="EC" id="2.7.7.7"/>
    </reaction>
</comment>
<dbReference type="InterPro" id="IPR027421">
    <property type="entry name" value="DNA_pol_lamdba_lyase_dom_sf"/>
</dbReference>
<comment type="function">
    <text evidence="27">Repair polymerase that plays a key role in base-excision repair. During this process, the damaged base is excised by specific DNA glycosylases, the DNA backbone is nicked at the abasic site by an apurinic/apyrimidic (AP) endonuclease, and POLB removes 5'-deoxyribose-phosphate from the preincised AP site acting as a 5'-deoxyribose-phosphate lyase (5'-dRP lyase); through its DNA polymerase activity, it adds one nucleotide to the 3' end of the arising single-nucleotide gap. Conducts 'gap-filling' DNA synthesis in a stepwise distributive fashion rather than in a processive fashion as for other DNA polymerases. It is also able to cleave sugar-phosphate bonds 3' to an intact AP site, acting as an AP lyase.</text>
</comment>
<keyword evidence="17" id="KW-0239">DNA-directed DNA polymerase</keyword>
<dbReference type="SMART" id="SM00292">
    <property type="entry name" value="BRCT"/>
    <property type="match status" value="1"/>
</dbReference>
<evidence type="ECO:0000256" key="2">
    <source>
        <dbReference type="ARBA" id="ARBA00001946"/>
    </source>
</evidence>
<comment type="catalytic activity">
    <reaction evidence="22">
        <text>NAD(+) + (deoxyribonucleotide)n-3'-hydroxyl + 5'-phospho-(deoxyribonucleotide)m = (deoxyribonucleotide)n+m + AMP + beta-nicotinamide D-nucleotide.</text>
        <dbReference type="EC" id="6.5.1.2"/>
    </reaction>
</comment>
<dbReference type="InterPro" id="IPR013840">
    <property type="entry name" value="DNAligase_N"/>
</dbReference>
<evidence type="ECO:0000256" key="13">
    <source>
        <dbReference type="ARBA" id="ARBA00022695"/>
    </source>
</evidence>
<name>A0A6C0DLZ7_9ZZZZ</name>
<keyword evidence="10" id="KW-0436">Ligase</keyword>
<comment type="catalytic activity">
    <reaction evidence="25">
        <text>2'-deoxyribonucleotide-(2'-deoxyribose 5'-phosphate)-2'-deoxyribonucleotide-DNA = a 3'-end 2'-deoxyribonucleotide-(2,3-dehydro-2,3-deoxyribose 5'-phosphate)-DNA + a 5'-end 5'-phospho-2'-deoxyribonucleoside-DNA + H(+)</text>
        <dbReference type="Rhea" id="RHEA:66592"/>
        <dbReference type="Rhea" id="RHEA-COMP:13180"/>
        <dbReference type="Rhea" id="RHEA-COMP:16897"/>
        <dbReference type="Rhea" id="RHEA-COMP:17067"/>
        <dbReference type="ChEBI" id="CHEBI:15378"/>
        <dbReference type="ChEBI" id="CHEBI:136412"/>
        <dbReference type="ChEBI" id="CHEBI:157695"/>
        <dbReference type="ChEBI" id="CHEBI:167181"/>
        <dbReference type="EC" id="4.2.99.18"/>
    </reaction>
</comment>
<dbReference type="SUPFAM" id="SSF52113">
    <property type="entry name" value="BRCT domain"/>
    <property type="match status" value="1"/>
</dbReference>
<dbReference type="PANTHER" id="PTHR11276:SF28">
    <property type="entry name" value="DNA POLYMERASE LAMBDA"/>
    <property type="match status" value="1"/>
</dbReference>
<dbReference type="Gene3D" id="3.30.460.10">
    <property type="entry name" value="Beta Polymerase, domain 2"/>
    <property type="match status" value="1"/>
</dbReference>
<dbReference type="Gene3D" id="2.40.50.140">
    <property type="entry name" value="Nucleic acid-binding proteins"/>
    <property type="match status" value="1"/>
</dbReference>
<dbReference type="AlphaFoldDB" id="A0A6C0DLZ7"/>
<feature type="region of interest" description="Disordered" evidence="29">
    <location>
        <begin position="1"/>
        <end position="53"/>
    </location>
</feature>
<dbReference type="Pfam" id="PF01653">
    <property type="entry name" value="DNA_ligase_aden"/>
    <property type="match status" value="1"/>
</dbReference>
<feature type="compositionally biased region" description="Basic residues" evidence="29">
    <location>
        <begin position="1"/>
        <end position="11"/>
    </location>
</feature>
<dbReference type="GO" id="GO:0003887">
    <property type="term" value="F:DNA-directed DNA polymerase activity"/>
    <property type="evidence" value="ECO:0007669"/>
    <property type="project" value="UniProtKB-KW"/>
</dbReference>
<comment type="catalytic activity">
    <reaction evidence="26">
        <text>a 5'-end 2'-deoxyribose-2'-deoxyribonucleotide-DNA = (2E,4S)-4-hydroxypenten-2-al-5-phosphate + a 5'-end 5'-phospho-2'-deoxyribonucleoside-DNA + H(+)</text>
        <dbReference type="Rhea" id="RHEA:76255"/>
        <dbReference type="Rhea" id="RHEA-COMP:13180"/>
        <dbReference type="Rhea" id="RHEA-COMP:18657"/>
        <dbReference type="ChEBI" id="CHEBI:15378"/>
        <dbReference type="ChEBI" id="CHEBI:136412"/>
        <dbReference type="ChEBI" id="CHEBI:195194"/>
        <dbReference type="ChEBI" id="CHEBI:195195"/>
    </reaction>
</comment>
<keyword evidence="18" id="KW-0520">NAD</keyword>
<dbReference type="EC" id="4.2.99.18" evidence="5"/>
<evidence type="ECO:0000256" key="16">
    <source>
        <dbReference type="ARBA" id="ARBA00022843"/>
    </source>
</evidence>
<keyword evidence="20" id="KW-0234">DNA repair</keyword>
<keyword evidence="14" id="KW-0235">DNA replication</keyword>
<dbReference type="InterPro" id="IPR022312">
    <property type="entry name" value="DNA_pol_X"/>
</dbReference>
<dbReference type="InterPro" id="IPR013839">
    <property type="entry name" value="DNAligase_adenylation"/>
</dbReference>
<evidence type="ECO:0000256" key="27">
    <source>
        <dbReference type="ARBA" id="ARBA00045548"/>
    </source>
</evidence>
<evidence type="ECO:0000256" key="21">
    <source>
        <dbReference type="ARBA" id="ARBA00023239"/>
    </source>
</evidence>
<dbReference type="InterPro" id="IPR010996">
    <property type="entry name" value="HHH_MUS81"/>
</dbReference>
<feature type="domain" description="BRCT" evidence="30">
    <location>
        <begin position="1178"/>
        <end position="1256"/>
    </location>
</feature>
<dbReference type="GO" id="GO:0006260">
    <property type="term" value="P:DNA replication"/>
    <property type="evidence" value="ECO:0007669"/>
    <property type="project" value="UniProtKB-KW"/>
</dbReference>
<evidence type="ECO:0000256" key="18">
    <source>
        <dbReference type="ARBA" id="ARBA00023027"/>
    </source>
</evidence>
<accession>A0A6C0DLZ7</accession>
<feature type="compositionally biased region" description="Polar residues" evidence="29">
    <location>
        <begin position="14"/>
        <end position="26"/>
    </location>
</feature>
<dbReference type="Pfam" id="PF14792">
    <property type="entry name" value="DNA_pol_B_palm"/>
    <property type="match status" value="1"/>
</dbReference>
<dbReference type="InterPro" id="IPR043519">
    <property type="entry name" value="NT_sf"/>
</dbReference>
<dbReference type="SMART" id="SM00278">
    <property type="entry name" value="HhH1"/>
    <property type="match status" value="4"/>
</dbReference>
<dbReference type="InterPro" id="IPR036420">
    <property type="entry name" value="BRCT_dom_sf"/>
</dbReference>
<dbReference type="EC" id="6.5.1.2" evidence="6"/>
<keyword evidence="13" id="KW-0548">Nucleotidyltransferase</keyword>
<protein>
    <recommendedName>
        <fullName evidence="8">DNA polymerase beta</fullName>
        <ecNumber evidence="4">2.7.7.7</ecNumber>
        <ecNumber evidence="5">4.2.99.18</ecNumber>
        <ecNumber evidence="6">6.5.1.2</ecNumber>
    </recommendedName>
    <alternativeName>
        <fullName evidence="23">5'-deoxyribose-phosphate lyase</fullName>
    </alternativeName>
    <alternativeName>
        <fullName evidence="24">AP lyase</fullName>
    </alternativeName>
    <alternativeName>
        <fullName evidence="7">DNA polymerase lambda</fullName>
    </alternativeName>
</protein>
<keyword evidence="21" id="KW-0456">Lyase</keyword>
<dbReference type="InterPro" id="IPR018944">
    <property type="entry name" value="DNA_pol_lambd_fingers_domain"/>
</dbReference>
<evidence type="ECO:0000256" key="22">
    <source>
        <dbReference type="ARBA" id="ARBA00034005"/>
    </source>
</evidence>
<evidence type="ECO:0000256" key="29">
    <source>
        <dbReference type="SAM" id="MobiDB-lite"/>
    </source>
</evidence>
<keyword evidence="9" id="KW-0488">Methylation</keyword>
<dbReference type="Pfam" id="PF00533">
    <property type="entry name" value="BRCT"/>
    <property type="match status" value="1"/>
</dbReference>
<dbReference type="Pfam" id="PF14791">
    <property type="entry name" value="DNA_pol_B_thumb"/>
    <property type="match status" value="1"/>
</dbReference>
<keyword evidence="16" id="KW-0832">Ubl conjugation</keyword>
<dbReference type="PRINTS" id="PR00870">
    <property type="entry name" value="DNAPOLXBETA"/>
</dbReference>
<dbReference type="GO" id="GO:0005634">
    <property type="term" value="C:nucleus"/>
    <property type="evidence" value="ECO:0007669"/>
    <property type="project" value="TreeGrafter"/>
</dbReference>
<dbReference type="Gene3D" id="3.30.210.10">
    <property type="entry name" value="DNA polymerase, thumb domain"/>
    <property type="match status" value="1"/>
</dbReference>
<organism evidence="31">
    <name type="scientific">viral metagenome</name>
    <dbReference type="NCBI Taxonomy" id="1070528"/>
    <lineage>
        <taxon>unclassified sequences</taxon>
        <taxon>metagenomes</taxon>
        <taxon>organismal metagenomes</taxon>
    </lineage>
</organism>
<dbReference type="SMART" id="SM00532">
    <property type="entry name" value="LIGANc"/>
    <property type="match status" value="1"/>
</dbReference>
<dbReference type="InterPro" id="IPR012340">
    <property type="entry name" value="NA-bd_OB-fold"/>
</dbReference>
<evidence type="ECO:0000256" key="23">
    <source>
        <dbReference type="ARBA" id="ARBA00035717"/>
    </source>
</evidence>
<dbReference type="InterPro" id="IPR003583">
    <property type="entry name" value="Hlx-hairpin-Hlx_DNA-bd_motif"/>
</dbReference>
<comment type="subcellular location">
    <subcellularLocation>
        <location evidence="3">Cytoplasm</location>
    </subcellularLocation>
</comment>
<evidence type="ECO:0000256" key="7">
    <source>
        <dbReference type="ARBA" id="ARBA00016513"/>
    </source>
</evidence>
<dbReference type="Gene3D" id="1.10.150.20">
    <property type="entry name" value="5' to 3' exonuclease, C-terminal subdomain"/>
    <property type="match status" value="1"/>
</dbReference>
<evidence type="ECO:0000256" key="15">
    <source>
        <dbReference type="ARBA" id="ARBA00022763"/>
    </source>
</evidence>
<dbReference type="GO" id="GO:0005737">
    <property type="term" value="C:cytoplasm"/>
    <property type="evidence" value="ECO:0007669"/>
    <property type="project" value="UniProtKB-SubCell"/>
</dbReference>
<dbReference type="SUPFAM" id="SSF81585">
    <property type="entry name" value="PsbU/PolX domain-like"/>
    <property type="match status" value="1"/>
</dbReference>
<keyword evidence="11" id="KW-0237">DNA synthesis</keyword>
<dbReference type="CDD" id="cd17748">
    <property type="entry name" value="BRCT_DNA_ligase_like"/>
    <property type="match status" value="1"/>
</dbReference>
<evidence type="ECO:0000256" key="3">
    <source>
        <dbReference type="ARBA" id="ARBA00004496"/>
    </source>
</evidence>
<dbReference type="PROSITE" id="PS50172">
    <property type="entry name" value="BRCT"/>
    <property type="match status" value="1"/>
</dbReference>